<feature type="chain" id="PRO_5042607126" evidence="1">
    <location>
        <begin position="28"/>
        <end position="517"/>
    </location>
</feature>
<dbReference type="SUPFAM" id="SSF56219">
    <property type="entry name" value="DNase I-like"/>
    <property type="match status" value="1"/>
</dbReference>
<protein>
    <submittedName>
        <fullName evidence="3">Endonuclease/exonuclease/phosphatase</fullName>
    </submittedName>
</protein>
<dbReference type="GeneID" id="85475960"/>
<dbReference type="InterPro" id="IPR005135">
    <property type="entry name" value="Endo/exonuclease/phosphatase"/>
</dbReference>
<dbReference type="RefSeq" id="XP_060441057.1">
    <property type="nucleotide sequence ID" value="XM_060591098.1"/>
</dbReference>
<keyword evidence="1" id="KW-0732">Signal</keyword>
<accession>A0AAI9ZI82</accession>
<dbReference type="Pfam" id="PF03372">
    <property type="entry name" value="Exo_endo_phos"/>
    <property type="match status" value="1"/>
</dbReference>
<dbReference type="EMBL" id="JAHMHQ010000021">
    <property type="protein sequence ID" value="KAK1625062.1"/>
    <property type="molecule type" value="Genomic_DNA"/>
</dbReference>
<gene>
    <name evidence="3" type="ORF">BDP81DRAFT_436068</name>
</gene>
<dbReference type="PANTHER" id="PTHR41349">
    <property type="match status" value="1"/>
</dbReference>
<dbReference type="AlphaFoldDB" id="A0AAI9ZI82"/>
<dbReference type="GO" id="GO:0004519">
    <property type="term" value="F:endonuclease activity"/>
    <property type="evidence" value="ECO:0007669"/>
    <property type="project" value="UniProtKB-KW"/>
</dbReference>
<keyword evidence="3" id="KW-0540">Nuclease</keyword>
<proteinExistence type="predicted"/>
<evidence type="ECO:0000259" key="2">
    <source>
        <dbReference type="Pfam" id="PF03372"/>
    </source>
</evidence>
<dbReference type="Proteomes" id="UP001243989">
    <property type="component" value="Unassembled WGS sequence"/>
</dbReference>
<dbReference type="PANTHER" id="PTHR41349:SF1">
    <property type="entry name" value="PROTEIN CBG08683"/>
    <property type="match status" value="1"/>
</dbReference>
<name>A0AAI9ZI82_9PEZI</name>
<keyword evidence="3" id="KW-0378">Hydrolase</keyword>
<dbReference type="Gene3D" id="3.60.10.10">
    <property type="entry name" value="Endonuclease/exonuclease/phosphatase"/>
    <property type="match status" value="1"/>
</dbReference>
<evidence type="ECO:0000313" key="3">
    <source>
        <dbReference type="EMBL" id="KAK1625062.1"/>
    </source>
</evidence>
<keyword evidence="4" id="KW-1185">Reference proteome</keyword>
<evidence type="ECO:0000313" key="4">
    <source>
        <dbReference type="Proteomes" id="UP001243989"/>
    </source>
</evidence>
<dbReference type="InterPro" id="IPR036691">
    <property type="entry name" value="Endo/exonu/phosph_ase_sf"/>
</dbReference>
<reference evidence="3" key="1">
    <citation type="submission" date="2021-06" db="EMBL/GenBank/DDBJ databases">
        <title>Comparative genomics, transcriptomics and evolutionary studies reveal genomic signatures of adaptation to plant cell wall in hemibiotrophic fungi.</title>
        <authorList>
            <consortium name="DOE Joint Genome Institute"/>
            <person name="Baroncelli R."/>
            <person name="Diaz J.F."/>
            <person name="Benocci T."/>
            <person name="Peng M."/>
            <person name="Battaglia E."/>
            <person name="Haridas S."/>
            <person name="Andreopoulos W."/>
            <person name="Labutti K."/>
            <person name="Pangilinan J."/>
            <person name="Floch G.L."/>
            <person name="Makela M.R."/>
            <person name="Henrissat B."/>
            <person name="Grigoriev I.V."/>
            <person name="Crouch J.A."/>
            <person name="De Vries R.P."/>
            <person name="Sukno S.A."/>
            <person name="Thon M.R."/>
        </authorList>
    </citation>
    <scope>NUCLEOTIDE SEQUENCE</scope>
    <source>
        <strain evidence="3">CBS 102054</strain>
    </source>
</reference>
<feature type="signal peptide" evidence="1">
    <location>
        <begin position="1"/>
        <end position="27"/>
    </location>
</feature>
<evidence type="ECO:0000256" key="1">
    <source>
        <dbReference type="SAM" id="SignalP"/>
    </source>
</evidence>
<organism evidence="3 4">
    <name type="scientific">Colletotrichum phormii</name>
    <dbReference type="NCBI Taxonomy" id="359342"/>
    <lineage>
        <taxon>Eukaryota</taxon>
        <taxon>Fungi</taxon>
        <taxon>Dikarya</taxon>
        <taxon>Ascomycota</taxon>
        <taxon>Pezizomycotina</taxon>
        <taxon>Sordariomycetes</taxon>
        <taxon>Hypocreomycetidae</taxon>
        <taxon>Glomerellales</taxon>
        <taxon>Glomerellaceae</taxon>
        <taxon>Colletotrichum</taxon>
        <taxon>Colletotrichum acutatum species complex</taxon>
    </lineage>
</organism>
<keyword evidence="3" id="KW-0255">Endonuclease</keyword>
<comment type="caution">
    <text evidence="3">The sequence shown here is derived from an EMBL/GenBank/DDBJ whole genome shotgun (WGS) entry which is preliminary data.</text>
</comment>
<feature type="domain" description="Endonuclease/exonuclease/phosphatase" evidence="2">
    <location>
        <begin position="235"/>
        <end position="506"/>
    </location>
</feature>
<sequence length="517" mass="55272">MRFAVTFSHLLSALLLLLAQSPTPALAISTTRPSGNLAFLPDDAPFTFSYSTPDANAKNWIGIYRASGGGPENQTYVEPSLAWGYAPASNGTLKIESEALVPGDYRAFFLATDGYAWLASPVDVRVPYASGPVGFLVDEVTLRNARVGEGYEARIGGLRSRGGREAVRFRKVDGSEWVVVSADGVVSGTPDVVGSARVTIEVVVVEAADASCARLDVTIPVRDVGAPLVDQLSVMSFNLWHGGTQVSDYHANQVRFLASSGADVVGVQESTGGHAARLGDALGWFAWQGGDVGFVSKYPLVGGAAHEGGTYAASVRVVLEGEGEEEEKKEEVVLWNVHLGYDPYGPYDFCFGNMTVEEVLARERESKRTPQIESVVRAMAGQLAEAEAVPVVLVGDFNAPSHLDWVDATSGMHCGQGAVPWPTSVAPTEAGLVDSYRVVWPDPGAKPGVTWSPVFLENEGRPEPMDRIDFVYFRGGKLEVIGSEEVVVGQPAPEPGHGGNEWTSDHAALLTRLRVRR</sequence>